<dbReference type="InterPro" id="IPR018490">
    <property type="entry name" value="cNMP-bd_dom_sf"/>
</dbReference>
<sequence length="159" mass="17789">MSNNQCIILGSVLGKDLSEEECELFTELGTVREMKDGEVLIKEGEVDNSLHIVIAGNLAVTRPAAGGDWVTLHVLRHGELAGELGFIDGLEHTATLRALGPTAVFSMTRERFDPLLDSNPHMVFRVMRAIIRGVHNTLRRMNQQQVEMNNYITHQHGRY</sequence>
<comment type="caution">
    <text evidence="2">The sequence shown here is derived from an EMBL/GenBank/DDBJ whole genome shotgun (WGS) entry which is preliminary data.</text>
</comment>
<evidence type="ECO:0000313" key="3">
    <source>
        <dbReference type="Proteomes" id="UP000295443"/>
    </source>
</evidence>
<accession>A0A4R1BKU5</accession>
<dbReference type="Gene3D" id="2.60.120.10">
    <property type="entry name" value="Jelly Rolls"/>
    <property type="match status" value="1"/>
</dbReference>
<dbReference type="SUPFAM" id="SSF51206">
    <property type="entry name" value="cAMP-binding domain-like"/>
    <property type="match status" value="1"/>
</dbReference>
<name>A0A4R1BKU5_9PROT</name>
<dbReference type="Proteomes" id="UP000295443">
    <property type="component" value="Unassembled WGS sequence"/>
</dbReference>
<keyword evidence="3" id="KW-1185">Reference proteome</keyword>
<dbReference type="SMART" id="SM00100">
    <property type="entry name" value="cNMP"/>
    <property type="match status" value="1"/>
</dbReference>
<proteinExistence type="predicted"/>
<dbReference type="Pfam" id="PF00027">
    <property type="entry name" value="cNMP_binding"/>
    <property type="match status" value="1"/>
</dbReference>
<dbReference type="InterPro" id="IPR014710">
    <property type="entry name" value="RmlC-like_jellyroll"/>
</dbReference>
<organism evidence="2 3">
    <name type="scientific">Parasulfuritortus cantonensis</name>
    <dbReference type="NCBI Taxonomy" id="2528202"/>
    <lineage>
        <taxon>Bacteria</taxon>
        <taxon>Pseudomonadati</taxon>
        <taxon>Pseudomonadota</taxon>
        <taxon>Betaproteobacteria</taxon>
        <taxon>Nitrosomonadales</taxon>
        <taxon>Thiobacillaceae</taxon>
        <taxon>Parasulfuritortus</taxon>
    </lineage>
</organism>
<dbReference type="InterPro" id="IPR000595">
    <property type="entry name" value="cNMP-bd_dom"/>
</dbReference>
<dbReference type="AlphaFoldDB" id="A0A4R1BKU5"/>
<evidence type="ECO:0000259" key="1">
    <source>
        <dbReference type="PROSITE" id="PS50042"/>
    </source>
</evidence>
<evidence type="ECO:0000313" key="2">
    <source>
        <dbReference type="EMBL" id="TCJ17964.1"/>
    </source>
</evidence>
<protein>
    <submittedName>
        <fullName evidence="2">Cyclic nucleotide-binding domain-containing protein</fullName>
    </submittedName>
</protein>
<dbReference type="RefSeq" id="WP_131444883.1">
    <property type="nucleotide sequence ID" value="NZ_SJZB01000013.1"/>
</dbReference>
<dbReference type="EMBL" id="SJZB01000013">
    <property type="protein sequence ID" value="TCJ17964.1"/>
    <property type="molecule type" value="Genomic_DNA"/>
</dbReference>
<reference evidence="2 3" key="1">
    <citation type="submission" date="2019-03" db="EMBL/GenBank/DDBJ databases">
        <title>Genome sequence of Thiobacillaceae bacterium LSR1, a sulfur-oxidizing bacterium isolated from freshwater sediment.</title>
        <authorList>
            <person name="Li S."/>
        </authorList>
    </citation>
    <scope>NUCLEOTIDE SEQUENCE [LARGE SCALE GENOMIC DNA]</scope>
    <source>
        <strain evidence="2 3">LSR1</strain>
    </source>
</reference>
<dbReference type="CDD" id="cd00038">
    <property type="entry name" value="CAP_ED"/>
    <property type="match status" value="1"/>
</dbReference>
<dbReference type="PROSITE" id="PS50042">
    <property type="entry name" value="CNMP_BINDING_3"/>
    <property type="match status" value="1"/>
</dbReference>
<dbReference type="OrthoDB" id="8565101at2"/>
<gene>
    <name evidence="2" type="ORF">EZJ19_03400</name>
</gene>
<feature type="domain" description="Cyclic nucleotide-binding" evidence="1">
    <location>
        <begin position="13"/>
        <end position="133"/>
    </location>
</feature>